<dbReference type="InterPro" id="IPR036388">
    <property type="entry name" value="WH-like_DNA-bd_sf"/>
</dbReference>
<evidence type="ECO:0000256" key="1">
    <source>
        <dbReference type="ARBA" id="ARBA00022884"/>
    </source>
</evidence>
<protein>
    <recommendedName>
        <fullName evidence="4">HTH La-type RNA-binding domain-containing protein</fullName>
    </recommendedName>
</protein>
<feature type="compositionally biased region" description="Pro residues" evidence="3">
    <location>
        <begin position="208"/>
        <end position="219"/>
    </location>
</feature>
<feature type="region of interest" description="Disordered" evidence="3">
    <location>
        <begin position="1"/>
        <end position="100"/>
    </location>
</feature>
<evidence type="ECO:0000256" key="2">
    <source>
        <dbReference type="PROSITE-ProRule" id="PRU00332"/>
    </source>
</evidence>
<keyword evidence="6" id="KW-1185">Reference proteome</keyword>
<dbReference type="PANTHER" id="PTHR22792:SF155">
    <property type="entry name" value="LA-RELATED PROTEIN 1C-LIKE"/>
    <property type="match status" value="1"/>
</dbReference>
<dbReference type="Proteomes" id="UP001396334">
    <property type="component" value="Unassembled WGS sequence"/>
</dbReference>
<dbReference type="Pfam" id="PF05383">
    <property type="entry name" value="La"/>
    <property type="match status" value="1"/>
</dbReference>
<feature type="compositionally biased region" description="Polar residues" evidence="3">
    <location>
        <begin position="1"/>
        <end position="10"/>
    </location>
</feature>
<dbReference type="PANTHER" id="PTHR22792">
    <property type="entry name" value="LUPUS LA PROTEIN-RELATED"/>
    <property type="match status" value="1"/>
</dbReference>
<dbReference type="PROSITE" id="PS50961">
    <property type="entry name" value="HTH_LA"/>
    <property type="match status" value="1"/>
</dbReference>
<reference evidence="5 6" key="1">
    <citation type="journal article" date="2024" name="G3 (Bethesda)">
        <title>Genome assembly of Hibiscus sabdariffa L. provides insights into metabolisms of medicinal natural products.</title>
        <authorList>
            <person name="Kim T."/>
        </authorList>
    </citation>
    <scope>NUCLEOTIDE SEQUENCE [LARGE SCALE GENOMIC DNA]</scope>
    <source>
        <strain evidence="5">TK-2024</strain>
        <tissue evidence="5">Old leaves</tissue>
    </source>
</reference>
<dbReference type="InterPro" id="IPR036390">
    <property type="entry name" value="WH_DNA-bd_sf"/>
</dbReference>
<evidence type="ECO:0000313" key="5">
    <source>
        <dbReference type="EMBL" id="KAK8989066.1"/>
    </source>
</evidence>
<evidence type="ECO:0000256" key="3">
    <source>
        <dbReference type="SAM" id="MobiDB-lite"/>
    </source>
</evidence>
<feature type="compositionally biased region" description="Polar residues" evidence="3">
    <location>
        <begin position="494"/>
        <end position="511"/>
    </location>
</feature>
<feature type="domain" description="HTH La-type RNA-binding" evidence="4">
    <location>
        <begin position="376"/>
        <end position="465"/>
    </location>
</feature>
<evidence type="ECO:0000259" key="4">
    <source>
        <dbReference type="PROSITE" id="PS50961"/>
    </source>
</evidence>
<feature type="compositionally biased region" description="Polar residues" evidence="3">
    <location>
        <begin position="56"/>
        <end position="97"/>
    </location>
</feature>
<feature type="compositionally biased region" description="Gly residues" evidence="3">
    <location>
        <begin position="275"/>
        <end position="284"/>
    </location>
</feature>
<keyword evidence="1 2" id="KW-0694">RNA-binding</keyword>
<feature type="compositionally biased region" description="Polar residues" evidence="3">
    <location>
        <begin position="139"/>
        <end position="189"/>
    </location>
</feature>
<sequence length="564" mass="61275">MAMTADSSSARDGLKSPQFRRKNFSQVVRAASESTPAVHHSTSSPLLTTSPPFISQPEQTNFSDCSPSKEPSLSSFRSDISLATDSDSGSNSYSNAAALSKKQAWNVPSNDVGEVDRVMEGAAWPALSESARASTKSLAESFSKTVPDGSPSTSQAPVISQSTQSTQMKGTGYASSNATTIRPMSGQQRSSKRVGGEGNSSGSGFPHQHPPPPPPPPLPPFPVVNMPVYGYGNFIPTMDPSMGDPQYRGNNWEPRPVGGFASQLHNNPRPSRRGGSYGQRGDGGYHNNFRGRHDQDRGSYVNTRDGHMHPQRAPPRGFPRPPPPNADAFMPPQPVMSFVNPIGYPDMIYYPTMPPMEPFRGMPLFAPVPHSPMLMPVQEPSLSTLLLHQIDYYFSDANLVKDEFLKSNMDDQGWVSISLIAGFPRVKSLTDNIQLILDSLQSSTVVEVLDNRVRRCNDWINWIPSLVSKNFGSPTPGGSSSDKLASSFQQITVTEESSDQSEAGNVNSFADNTAGGHASELTGCTQLSSGEGSKDKCQYYRWTVETGQRGFQKVQQNENEKKCE</sequence>
<evidence type="ECO:0000313" key="6">
    <source>
        <dbReference type="Proteomes" id="UP001396334"/>
    </source>
</evidence>
<feature type="region of interest" description="Disordered" evidence="3">
    <location>
        <begin position="240"/>
        <end position="326"/>
    </location>
</feature>
<dbReference type="InterPro" id="IPR045180">
    <property type="entry name" value="La_dom_prot"/>
</dbReference>
<gene>
    <name evidence="5" type="ORF">V6N11_030434</name>
</gene>
<dbReference type="SUPFAM" id="SSF46785">
    <property type="entry name" value="Winged helix' DNA-binding domain"/>
    <property type="match status" value="1"/>
</dbReference>
<feature type="region of interest" description="Disordered" evidence="3">
    <location>
        <begin position="139"/>
        <end position="219"/>
    </location>
</feature>
<feature type="region of interest" description="Disordered" evidence="3">
    <location>
        <begin position="494"/>
        <end position="514"/>
    </location>
</feature>
<dbReference type="InterPro" id="IPR006630">
    <property type="entry name" value="La_HTH"/>
</dbReference>
<feature type="compositionally biased region" description="Low complexity" evidence="3">
    <location>
        <begin position="41"/>
        <end position="52"/>
    </location>
</feature>
<feature type="compositionally biased region" description="Pro residues" evidence="3">
    <location>
        <begin position="312"/>
        <end position="325"/>
    </location>
</feature>
<proteinExistence type="predicted"/>
<comment type="caution">
    <text evidence="5">The sequence shown here is derived from an EMBL/GenBank/DDBJ whole genome shotgun (WGS) entry which is preliminary data.</text>
</comment>
<dbReference type="CDD" id="cd07323">
    <property type="entry name" value="LAM"/>
    <property type="match status" value="1"/>
</dbReference>
<dbReference type="SMART" id="SM00715">
    <property type="entry name" value="LA"/>
    <property type="match status" value="1"/>
</dbReference>
<name>A0ABR2PKV4_9ROSI</name>
<dbReference type="EMBL" id="JBBPBN010000057">
    <property type="protein sequence ID" value="KAK8989066.1"/>
    <property type="molecule type" value="Genomic_DNA"/>
</dbReference>
<accession>A0ABR2PKV4</accession>
<organism evidence="5 6">
    <name type="scientific">Hibiscus sabdariffa</name>
    <name type="common">roselle</name>
    <dbReference type="NCBI Taxonomy" id="183260"/>
    <lineage>
        <taxon>Eukaryota</taxon>
        <taxon>Viridiplantae</taxon>
        <taxon>Streptophyta</taxon>
        <taxon>Embryophyta</taxon>
        <taxon>Tracheophyta</taxon>
        <taxon>Spermatophyta</taxon>
        <taxon>Magnoliopsida</taxon>
        <taxon>eudicotyledons</taxon>
        <taxon>Gunneridae</taxon>
        <taxon>Pentapetalae</taxon>
        <taxon>rosids</taxon>
        <taxon>malvids</taxon>
        <taxon>Malvales</taxon>
        <taxon>Malvaceae</taxon>
        <taxon>Malvoideae</taxon>
        <taxon>Hibiscus</taxon>
    </lineage>
</organism>
<dbReference type="Gene3D" id="1.10.10.10">
    <property type="entry name" value="Winged helix-like DNA-binding domain superfamily/Winged helix DNA-binding domain"/>
    <property type="match status" value="1"/>
</dbReference>